<dbReference type="InterPro" id="IPR011993">
    <property type="entry name" value="PH-like_dom_sf"/>
</dbReference>
<keyword evidence="3 8" id="KW-0812">Transmembrane</keyword>
<dbReference type="InterPro" id="IPR004182">
    <property type="entry name" value="GRAM"/>
</dbReference>
<dbReference type="GO" id="GO:0032934">
    <property type="term" value="F:sterol binding"/>
    <property type="evidence" value="ECO:0007669"/>
    <property type="project" value="TreeGrafter"/>
</dbReference>
<organism evidence="10 11">
    <name type="scientific">Maudiozyma exigua</name>
    <name type="common">Yeast</name>
    <name type="synonym">Kazachstania exigua</name>
    <dbReference type="NCBI Taxonomy" id="34358"/>
    <lineage>
        <taxon>Eukaryota</taxon>
        <taxon>Fungi</taxon>
        <taxon>Dikarya</taxon>
        <taxon>Ascomycota</taxon>
        <taxon>Saccharomycotina</taxon>
        <taxon>Saccharomycetes</taxon>
        <taxon>Saccharomycetales</taxon>
        <taxon>Saccharomycetaceae</taxon>
        <taxon>Maudiozyma</taxon>
    </lineage>
</organism>
<evidence type="ECO:0000256" key="6">
    <source>
        <dbReference type="ARBA" id="ARBA00037847"/>
    </source>
</evidence>
<keyword evidence="5 8" id="KW-0472">Membrane</keyword>
<feature type="compositionally biased region" description="Polar residues" evidence="7">
    <location>
        <begin position="659"/>
        <end position="670"/>
    </location>
</feature>
<evidence type="ECO:0000256" key="8">
    <source>
        <dbReference type="SAM" id="Phobius"/>
    </source>
</evidence>
<evidence type="ECO:0000256" key="5">
    <source>
        <dbReference type="ARBA" id="ARBA00023136"/>
    </source>
</evidence>
<feature type="region of interest" description="Disordered" evidence="7">
    <location>
        <begin position="648"/>
        <end position="670"/>
    </location>
</feature>
<dbReference type="InterPro" id="IPR051482">
    <property type="entry name" value="Cholesterol_transport"/>
</dbReference>
<accession>A0A9P6WDJ0</accession>
<proteinExistence type="inferred from homology"/>
<name>A0A9P6WDJ0_MAUEX</name>
<feature type="compositionally biased region" description="Low complexity" evidence="7">
    <location>
        <begin position="200"/>
        <end position="214"/>
    </location>
</feature>
<dbReference type="OrthoDB" id="2162691at2759"/>
<evidence type="ECO:0000313" key="11">
    <source>
        <dbReference type="Proteomes" id="UP000750334"/>
    </source>
</evidence>
<feature type="compositionally biased region" description="Low complexity" evidence="7">
    <location>
        <begin position="128"/>
        <end position="137"/>
    </location>
</feature>
<dbReference type="Proteomes" id="UP000750334">
    <property type="component" value="Unassembled WGS sequence"/>
</dbReference>
<protein>
    <recommendedName>
        <fullName evidence="9">VASt domain-containing protein</fullName>
    </recommendedName>
</protein>
<dbReference type="GO" id="GO:0005739">
    <property type="term" value="C:mitochondrion"/>
    <property type="evidence" value="ECO:0007669"/>
    <property type="project" value="TreeGrafter"/>
</dbReference>
<dbReference type="GO" id="GO:0005886">
    <property type="term" value="C:plasma membrane"/>
    <property type="evidence" value="ECO:0007669"/>
    <property type="project" value="TreeGrafter"/>
</dbReference>
<dbReference type="InterPro" id="IPR031968">
    <property type="entry name" value="VASt"/>
</dbReference>
<dbReference type="Gene3D" id="2.30.29.30">
    <property type="entry name" value="Pleckstrin-homology domain (PH domain)/Phosphotyrosine-binding domain (PTB)"/>
    <property type="match status" value="1"/>
</dbReference>
<keyword evidence="11" id="KW-1185">Reference proteome</keyword>
<feature type="transmembrane region" description="Helical" evidence="8">
    <location>
        <begin position="677"/>
        <end position="694"/>
    </location>
</feature>
<dbReference type="GO" id="GO:0140268">
    <property type="term" value="C:endoplasmic reticulum-plasma membrane contact site"/>
    <property type="evidence" value="ECO:0007669"/>
    <property type="project" value="TreeGrafter"/>
</dbReference>
<feature type="region of interest" description="Disordered" evidence="7">
    <location>
        <begin position="1"/>
        <end position="66"/>
    </location>
</feature>
<evidence type="ECO:0000256" key="4">
    <source>
        <dbReference type="ARBA" id="ARBA00022989"/>
    </source>
</evidence>
<gene>
    <name evidence="10" type="ORF">C6P45_000775</name>
</gene>
<dbReference type="Pfam" id="PF16016">
    <property type="entry name" value="VASt"/>
    <property type="match status" value="1"/>
</dbReference>
<dbReference type="PROSITE" id="PS51778">
    <property type="entry name" value="VAST"/>
    <property type="match status" value="1"/>
</dbReference>
<feature type="compositionally biased region" description="Low complexity" evidence="7">
    <location>
        <begin position="172"/>
        <end position="187"/>
    </location>
</feature>
<comment type="caution">
    <text evidence="10">The sequence shown here is derived from an EMBL/GenBank/DDBJ whole genome shotgun (WGS) entry which is preliminary data.</text>
</comment>
<evidence type="ECO:0000256" key="2">
    <source>
        <dbReference type="ARBA" id="ARBA00006582"/>
    </source>
</evidence>
<evidence type="ECO:0000313" key="10">
    <source>
        <dbReference type="EMBL" id="KAG0671321.1"/>
    </source>
</evidence>
<dbReference type="PANTHER" id="PTHR23319">
    <property type="entry name" value="GRAM DOMAIN CONTAINING 1B, ISOFORM E"/>
    <property type="match status" value="1"/>
</dbReference>
<feature type="compositionally biased region" description="Polar residues" evidence="7">
    <location>
        <begin position="116"/>
        <end position="127"/>
    </location>
</feature>
<dbReference type="GO" id="GO:0032366">
    <property type="term" value="P:intracellular sterol transport"/>
    <property type="evidence" value="ECO:0007669"/>
    <property type="project" value="TreeGrafter"/>
</dbReference>
<dbReference type="CDD" id="cd13220">
    <property type="entry name" value="PH-GRAM_GRAMDC"/>
    <property type="match status" value="1"/>
</dbReference>
<keyword evidence="4 8" id="KW-1133">Transmembrane helix</keyword>
<dbReference type="GO" id="GO:0032541">
    <property type="term" value="C:cortical endoplasmic reticulum"/>
    <property type="evidence" value="ECO:0007669"/>
    <property type="project" value="TreeGrafter"/>
</dbReference>
<feature type="compositionally biased region" description="Acidic residues" evidence="7">
    <location>
        <begin position="53"/>
        <end position="66"/>
    </location>
</feature>
<feature type="compositionally biased region" description="Polar residues" evidence="7">
    <location>
        <begin position="152"/>
        <end position="171"/>
    </location>
</feature>
<feature type="domain" description="VASt" evidence="9">
    <location>
        <begin position="459"/>
        <end position="629"/>
    </location>
</feature>
<evidence type="ECO:0000256" key="3">
    <source>
        <dbReference type="ARBA" id="ARBA00022692"/>
    </source>
</evidence>
<dbReference type="SMART" id="SM00568">
    <property type="entry name" value="GRAM"/>
    <property type="match status" value="1"/>
</dbReference>
<dbReference type="PANTHER" id="PTHR23319:SF4">
    <property type="entry name" value="GRAM DOMAIN CONTAINING 1B, ISOFORM E"/>
    <property type="match status" value="1"/>
</dbReference>
<dbReference type="EMBL" id="PUHR01000013">
    <property type="protein sequence ID" value="KAG0671321.1"/>
    <property type="molecule type" value="Genomic_DNA"/>
</dbReference>
<evidence type="ECO:0000259" key="9">
    <source>
        <dbReference type="PROSITE" id="PS51778"/>
    </source>
</evidence>
<dbReference type="AlphaFoldDB" id="A0A9P6WDJ0"/>
<evidence type="ECO:0000256" key="1">
    <source>
        <dbReference type="ARBA" id="ARBA00004586"/>
    </source>
</evidence>
<feature type="region of interest" description="Disordered" evidence="7">
    <location>
        <begin position="116"/>
        <end position="236"/>
    </location>
</feature>
<reference evidence="10 11" key="1">
    <citation type="submission" date="2020-11" db="EMBL/GenBank/DDBJ databases">
        <title>Kefir isolates.</title>
        <authorList>
            <person name="Marcisauskas S."/>
            <person name="Kim Y."/>
            <person name="Blasche S."/>
        </authorList>
    </citation>
    <scope>NUCLEOTIDE SEQUENCE [LARGE SCALE GENOMIC DNA]</scope>
    <source>
        <strain evidence="10 11">OG2</strain>
    </source>
</reference>
<dbReference type="GO" id="GO:0120015">
    <property type="term" value="F:sterol transfer activity"/>
    <property type="evidence" value="ECO:0007669"/>
    <property type="project" value="TreeGrafter"/>
</dbReference>
<sequence>MDIDDWEPILSETMAQHTKLDDPIELNNNNNDESKRNIPKRMISSDDLTPNSDDIESSSEDIEDIQDEKKVNGLVIDTNVDNNNNDDDLITGDIKSADGLQSPSFLNNMFSTFRSSYNKPNETGNNVTSPTSSPSIISHRRQSSAGSKMRHSSLQSIQTNSGASSPRITPQSVRNSRVNSISSVNTSGKSSFKDLRPMETITTINSNTDTSSSTPHIQTQTPEDSPDFGEEQQPLSYNPKKFVEEKYLDTEYHYASIERNNDFHILFTSIPKEDRLIDDFSCALSREFLYQGRIYITETHVGFNSNILGWTSKVIVPFKDITYMEKTSSAGVFQNAISIETEEGKTQFINFISRDGCFGLMKEVLSRNLLAHEEEMRRGKEDSDINPHSLTDTYSELIKSPDLKSESYPTHHETQDNKIGKMLNVYRFNQDSPYKKYDYEPHVMKLTQFPFYPPNENKIEHMLTERTVNCTPNQAFQIMFNEENHTFLQAFLESTNSNDIKLPGVYKNTSNDTLIRNYSYSKSITGIPGGSTDCLVTEEILHNDPSDYIMVINDTKTPNVPSGGAFSTKTRYLFKWGVDNKCDIMISFWVEWTGSSWIKSMVEAGCKNGQNDATTKMMKILNDLRDKYIESEVIVVDSNDISTNNVGKELSEDNAMKTAPTQNGEPLTTGTSNDSNYTVFLLIVIAILLFWNIYNQRSLNKSITNLQKAIIELQKD</sequence>
<comment type="subcellular location">
    <subcellularLocation>
        <location evidence="6">Endomembrane system</location>
        <topology evidence="6">Single-pass membrane protein</topology>
    </subcellularLocation>
    <subcellularLocation>
        <location evidence="1">Endoplasmic reticulum membrane</location>
    </subcellularLocation>
</comment>
<dbReference type="GO" id="GO:0005789">
    <property type="term" value="C:endoplasmic reticulum membrane"/>
    <property type="evidence" value="ECO:0007669"/>
    <property type="project" value="UniProtKB-SubCell"/>
</dbReference>
<evidence type="ECO:0000256" key="7">
    <source>
        <dbReference type="SAM" id="MobiDB-lite"/>
    </source>
</evidence>
<comment type="similarity">
    <text evidence="2">Belongs to the YSP2 family.</text>
</comment>
<dbReference type="Pfam" id="PF02893">
    <property type="entry name" value="GRAM"/>
    <property type="match status" value="1"/>
</dbReference>